<organism evidence="9 10">
    <name type="scientific">Henosepilachna vigintioctopunctata</name>
    <dbReference type="NCBI Taxonomy" id="420089"/>
    <lineage>
        <taxon>Eukaryota</taxon>
        <taxon>Metazoa</taxon>
        <taxon>Ecdysozoa</taxon>
        <taxon>Arthropoda</taxon>
        <taxon>Hexapoda</taxon>
        <taxon>Insecta</taxon>
        <taxon>Pterygota</taxon>
        <taxon>Neoptera</taxon>
        <taxon>Endopterygota</taxon>
        <taxon>Coleoptera</taxon>
        <taxon>Polyphaga</taxon>
        <taxon>Cucujiformia</taxon>
        <taxon>Coccinelloidea</taxon>
        <taxon>Coccinellidae</taxon>
        <taxon>Epilachninae</taxon>
        <taxon>Epilachnini</taxon>
        <taxon>Henosepilachna</taxon>
    </lineage>
</organism>
<dbReference type="Gene3D" id="3.30.710.10">
    <property type="entry name" value="Potassium Channel Kv1.1, Chain A"/>
    <property type="match status" value="1"/>
</dbReference>
<dbReference type="SUPFAM" id="SSF54695">
    <property type="entry name" value="POZ domain"/>
    <property type="match status" value="1"/>
</dbReference>
<evidence type="ECO:0000256" key="5">
    <source>
        <dbReference type="ARBA" id="ARBA00033118"/>
    </source>
</evidence>
<protein>
    <recommendedName>
        <fullName evidence="3">S-phase kinase-associated protein 1</fullName>
    </recommendedName>
    <alternativeName>
        <fullName evidence="6">Cyclin-A/CDK2-associated protein p19</fullName>
    </alternativeName>
    <alternativeName>
        <fullName evidence="5">p19skp1</fullName>
    </alternativeName>
</protein>
<proteinExistence type="inferred from homology"/>
<dbReference type="InterPro" id="IPR016897">
    <property type="entry name" value="SKP1"/>
</dbReference>
<dbReference type="SMART" id="SM00512">
    <property type="entry name" value="Skp1"/>
    <property type="match status" value="1"/>
</dbReference>
<keyword evidence="10" id="KW-1185">Reference proteome</keyword>
<evidence type="ECO:0000259" key="8">
    <source>
        <dbReference type="Pfam" id="PF03931"/>
    </source>
</evidence>
<dbReference type="InterPro" id="IPR011333">
    <property type="entry name" value="SKP1/BTB/POZ_sf"/>
</dbReference>
<comment type="pathway">
    <text evidence="1">Protein modification; protein ubiquitination.</text>
</comment>
<dbReference type="CDD" id="cd18322">
    <property type="entry name" value="BTB_POZ_SKP1"/>
    <property type="match status" value="1"/>
</dbReference>
<gene>
    <name evidence="9" type="ORF">WA026_000353</name>
</gene>
<dbReference type="FunFam" id="3.30.710.10:FF:000270">
    <property type="entry name" value="S-phase kinase-associated protein 1"/>
    <property type="match status" value="1"/>
</dbReference>
<name>A0AAW1V5J0_9CUCU</name>
<dbReference type="EMBL" id="JARQZJ010000121">
    <property type="protein sequence ID" value="KAK9888078.1"/>
    <property type="molecule type" value="Genomic_DNA"/>
</dbReference>
<comment type="similarity">
    <text evidence="2">Belongs to the SKP1 family.</text>
</comment>
<evidence type="ECO:0000256" key="2">
    <source>
        <dbReference type="ARBA" id="ARBA00009993"/>
    </source>
</evidence>
<dbReference type="Pfam" id="PF03931">
    <property type="entry name" value="Skp1_POZ"/>
    <property type="match status" value="1"/>
</dbReference>
<dbReference type="PANTHER" id="PTHR11165">
    <property type="entry name" value="SKP1"/>
    <property type="match status" value="1"/>
</dbReference>
<dbReference type="InterPro" id="IPR016073">
    <property type="entry name" value="Skp1_comp_POZ"/>
</dbReference>
<evidence type="ECO:0000313" key="10">
    <source>
        <dbReference type="Proteomes" id="UP001431783"/>
    </source>
</evidence>
<accession>A0AAW1V5J0</accession>
<sequence>MFCGIPLIYSVRSQFNQSFVSRPQCQLELINFLHHFFTKMPHIKLQSSDGETFEVDVEIAKCSITIKTMLLDLGMDEVVPLPNVNSAILEKVIEWATYHKDDPPPTEDDQNKARRSDDISSWDVDFLKVDHGTLYKIMVAANYLDIKGLFDVTCKTFANMVKRKSEEEICKSFNIKKYFTVFH</sequence>
<feature type="domain" description="SKP1 component POZ" evidence="8">
    <location>
        <begin position="42"/>
        <end position="101"/>
    </location>
</feature>
<evidence type="ECO:0000313" key="9">
    <source>
        <dbReference type="EMBL" id="KAK9888078.1"/>
    </source>
</evidence>
<reference evidence="9 10" key="1">
    <citation type="submission" date="2023-03" db="EMBL/GenBank/DDBJ databases">
        <title>Genome insight into feeding habits of ladybird beetles.</title>
        <authorList>
            <person name="Li H.-S."/>
            <person name="Huang Y.-H."/>
            <person name="Pang H."/>
        </authorList>
    </citation>
    <scope>NUCLEOTIDE SEQUENCE [LARGE SCALE GENOMIC DNA]</scope>
    <source>
        <strain evidence="9">SYSU_2023b</strain>
        <tissue evidence="9">Whole body</tissue>
    </source>
</reference>
<keyword evidence="4" id="KW-0833">Ubl conjugation pathway</keyword>
<comment type="caution">
    <text evidence="9">The sequence shown here is derived from an EMBL/GenBank/DDBJ whole genome shotgun (WGS) entry which is preliminary data.</text>
</comment>
<dbReference type="GO" id="GO:0006511">
    <property type="term" value="P:ubiquitin-dependent protein catabolic process"/>
    <property type="evidence" value="ECO:0007669"/>
    <property type="project" value="InterPro"/>
</dbReference>
<dbReference type="AlphaFoldDB" id="A0AAW1V5J0"/>
<dbReference type="InterPro" id="IPR001232">
    <property type="entry name" value="SKP1-like"/>
</dbReference>
<dbReference type="InterPro" id="IPR036296">
    <property type="entry name" value="SKP1-like_dim_sf"/>
</dbReference>
<evidence type="ECO:0000259" key="7">
    <source>
        <dbReference type="Pfam" id="PF01466"/>
    </source>
</evidence>
<feature type="domain" description="SKP1 component dimerisation" evidence="7">
    <location>
        <begin position="147"/>
        <end position="180"/>
    </location>
</feature>
<evidence type="ECO:0000256" key="6">
    <source>
        <dbReference type="ARBA" id="ARBA00033452"/>
    </source>
</evidence>
<dbReference type="SUPFAM" id="SSF81382">
    <property type="entry name" value="Skp1 dimerisation domain-like"/>
    <property type="match status" value="1"/>
</dbReference>
<dbReference type="InterPro" id="IPR016072">
    <property type="entry name" value="Skp1_comp_dimer"/>
</dbReference>
<evidence type="ECO:0000256" key="4">
    <source>
        <dbReference type="ARBA" id="ARBA00022786"/>
    </source>
</evidence>
<dbReference type="Pfam" id="PF01466">
    <property type="entry name" value="Skp1"/>
    <property type="match status" value="1"/>
</dbReference>
<dbReference type="Proteomes" id="UP001431783">
    <property type="component" value="Unassembled WGS sequence"/>
</dbReference>
<evidence type="ECO:0000256" key="3">
    <source>
        <dbReference type="ARBA" id="ARBA00014544"/>
    </source>
</evidence>
<evidence type="ECO:0000256" key="1">
    <source>
        <dbReference type="ARBA" id="ARBA00004906"/>
    </source>
</evidence>